<dbReference type="InterPro" id="IPR032675">
    <property type="entry name" value="LRR_dom_sf"/>
</dbReference>
<keyword evidence="3" id="KW-1185">Reference proteome</keyword>
<dbReference type="InterPro" id="IPR001810">
    <property type="entry name" value="F-box_dom"/>
</dbReference>
<dbReference type="SUPFAM" id="SSF52058">
    <property type="entry name" value="L domain-like"/>
    <property type="match status" value="1"/>
</dbReference>
<reference evidence="3" key="1">
    <citation type="journal article" date="2013" name="Nat. Genet.">
        <title>The Capsella rubella genome and the genomic consequences of rapid mating system evolution.</title>
        <authorList>
            <person name="Slotte T."/>
            <person name="Hazzouri K.M."/>
            <person name="Agren J.A."/>
            <person name="Koenig D."/>
            <person name="Maumus F."/>
            <person name="Guo Y.L."/>
            <person name="Steige K."/>
            <person name="Platts A.E."/>
            <person name="Escobar J.S."/>
            <person name="Newman L.K."/>
            <person name="Wang W."/>
            <person name="Mandakova T."/>
            <person name="Vello E."/>
            <person name="Smith L.M."/>
            <person name="Henz S.R."/>
            <person name="Steffen J."/>
            <person name="Takuno S."/>
            <person name="Brandvain Y."/>
            <person name="Coop G."/>
            <person name="Andolfatto P."/>
            <person name="Hu T.T."/>
            <person name="Blanchette M."/>
            <person name="Clark R.M."/>
            <person name="Quesneville H."/>
            <person name="Nordborg M."/>
            <person name="Gaut B.S."/>
            <person name="Lysak M.A."/>
            <person name="Jenkins J."/>
            <person name="Grimwood J."/>
            <person name="Chapman J."/>
            <person name="Prochnik S."/>
            <person name="Shu S."/>
            <person name="Rokhsar D."/>
            <person name="Schmutz J."/>
            <person name="Weigel D."/>
            <person name="Wright S.I."/>
        </authorList>
    </citation>
    <scope>NUCLEOTIDE SEQUENCE [LARGE SCALE GENOMIC DNA]</scope>
    <source>
        <strain evidence="3">cv. Monte Gargano</strain>
    </source>
</reference>
<evidence type="ECO:0000313" key="2">
    <source>
        <dbReference type="EMBL" id="EOA35157.1"/>
    </source>
</evidence>
<dbReference type="Pfam" id="PF00646">
    <property type="entry name" value="F-box"/>
    <property type="match status" value="1"/>
</dbReference>
<dbReference type="CDD" id="cd22160">
    <property type="entry name" value="F-box_AtFBL13-like"/>
    <property type="match status" value="1"/>
</dbReference>
<organism evidence="2 3">
    <name type="scientific">Capsella rubella</name>
    <dbReference type="NCBI Taxonomy" id="81985"/>
    <lineage>
        <taxon>Eukaryota</taxon>
        <taxon>Viridiplantae</taxon>
        <taxon>Streptophyta</taxon>
        <taxon>Embryophyta</taxon>
        <taxon>Tracheophyta</taxon>
        <taxon>Spermatophyta</taxon>
        <taxon>Magnoliopsida</taxon>
        <taxon>eudicotyledons</taxon>
        <taxon>Gunneridae</taxon>
        <taxon>Pentapetalae</taxon>
        <taxon>rosids</taxon>
        <taxon>malvids</taxon>
        <taxon>Brassicales</taxon>
        <taxon>Brassicaceae</taxon>
        <taxon>Camelineae</taxon>
        <taxon>Capsella</taxon>
    </lineage>
</organism>
<dbReference type="AlphaFoldDB" id="R0GH08"/>
<dbReference type="SUPFAM" id="SSF81383">
    <property type="entry name" value="F-box domain"/>
    <property type="match status" value="1"/>
</dbReference>
<dbReference type="Gene3D" id="3.80.10.10">
    <property type="entry name" value="Ribonuclease Inhibitor"/>
    <property type="match status" value="1"/>
</dbReference>
<dbReference type="InterPro" id="IPR044997">
    <property type="entry name" value="F-box_plant"/>
</dbReference>
<dbReference type="Proteomes" id="UP000029121">
    <property type="component" value="Unassembled WGS sequence"/>
</dbReference>
<dbReference type="OrthoDB" id="1939276at2759"/>
<dbReference type="InterPro" id="IPR036047">
    <property type="entry name" value="F-box-like_dom_sf"/>
</dbReference>
<proteinExistence type="predicted"/>
<evidence type="ECO:0000313" key="3">
    <source>
        <dbReference type="Proteomes" id="UP000029121"/>
    </source>
</evidence>
<feature type="domain" description="F-box" evidence="1">
    <location>
        <begin position="12"/>
        <end position="60"/>
    </location>
</feature>
<dbReference type="KEGG" id="crb:17896382"/>
<gene>
    <name evidence="2" type="ORF">CARUB_v10020296mg</name>
</gene>
<dbReference type="InterPro" id="IPR053781">
    <property type="entry name" value="F-box_AtFBL13-like"/>
</dbReference>
<accession>R0GH08</accession>
<dbReference type="PANTHER" id="PTHR32153">
    <property type="entry name" value="OJ000223_09.16 PROTEIN"/>
    <property type="match status" value="1"/>
</dbReference>
<protein>
    <recommendedName>
        <fullName evidence="1">F-box domain-containing protein</fullName>
    </recommendedName>
</protein>
<sequence length="446" mass="51439">SWCRGGDHRRNVDLISSLPNAILQHILIYVPTQLAISTSVLSRRWRHVWSDTPSLSFDDDTGTYRRRVVHAAWINETLTRYTAPKMIKFHLKTNMINPTAADVDRWIQFSMHRSVENLSLSFGFVDGYKIPDFFYINSSIKQLSFQILCVNMIPRRCSVSWTSLEKLSLRNCILSDESIAMILCGCPILESLALFDCHKLKVLDLSKSLRLTTLEVINDIRFRVPEPSHIVAPHIHHLRLRYYKSPIFVDVSSLTEANVDVSVHSLQEILESDFLQAILKMLEKLQNAYFWLLSIAEVCGVTFPMLKIKALTLETEIYQYAIPGIQRLLQNSLGLKMVTVHARGLYKSVDSEYDNYLDLQDFNLDQRWKPKDGVFWNRFSSGLDTKLVASFVELVLKNAMTIDKMVPQFYRSYHNFKFEELVQTLPQNNTVSIIVLSTMHNGTLII</sequence>
<dbReference type="EMBL" id="KB870806">
    <property type="protein sequence ID" value="EOA35157.1"/>
    <property type="molecule type" value="Genomic_DNA"/>
</dbReference>
<dbReference type="Gene3D" id="1.20.1280.50">
    <property type="match status" value="1"/>
</dbReference>
<dbReference type="STRING" id="81985.R0GH08"/>
<evidence type="ECO:0000259" key="1">
    <source>
        <dbReference type="PROSITE" id="PS50181"/>
    </source>
</evidence>
<feature type="non-terminal residue" evidence="2">
    <location>
        <position position="1"/>
    </location>
</feature>
<dbReference type="InterPro" id="IPR055357">
    <property type="entry name" value="LRR_At1g61320_AtMIF1"/>
</dbReference>
<name>R0GH08_9BRAS</name>
<dbReference type="Pfam" id="PF23622">
    <property type="entry name" value="LRR_At1g61320_AtMIF1"/>
    <property type="match status" value="1"/>
</dbReference>
<dbReference type="PROSITE" id="PS50181">
    <property type="entry name" value="FBOX"/>
    <property type="match status" value="1"/>
</dbReference>